<reference evidence="4 5" key="1">
    <citation type="journal article" date="2018" name="Arch. Microbiol.">
        <title>New insights into the metabolic potential of the phototrophic purple bacterium Rhodopila globiformis DSM 161(T) from its draft genome sequence and evidence for a vanadium-dependent nitrogenase.</title>
        <authorList>
            <person name="Imhoff J.F."/>
            <person name="Rahn T."/>
            <person name="Kunzel S."/>
            <person name="Neulinger S.C."/>
        </authorList>
    </citation>
    <scope>NUCLEOTIDE SEQUENCE [LARGE SCALE GENOMIC DNA]</scope>
    <source>
        <strain evidence="4 5">DSM 16996</strain>
    </source>
</reference>
<evidence type="ECO:0000256" key="2">
    <source>
        <dbReference type="ARBA" id="ARBA00023002"/>
    </source>
</evidence>
<dbReference type="Pfam" id="PF00881">
    <property type="entry name" value="Nitroreductase"/>
    <property type="match status" value="1"/>
</dbReference>
<dbReference type="PANTHER" id="PTHR43673">
    <property type="entry name" value="NAD(P)H NITROREDUCTASE YDGI-RELATED"/>
    <property type="match status" value="1"/>
</dbReference>
<evidence type="ECO:0000259" key="3">
    <source>
        <dbReference type="Pfam" id="PF00881"/>
    </source>
</evidence>
<dbReference type="PANTHER" id="PTHR43673:SF12">
    <property type="entry name" value="PROTEIN DRGA"/>
    <property type="match status" value="1"/>
</dbReference>
<sequence length="203" mass="21988">MDALENIKNRISANFFDPSHKLTNEEIVELVKYAQEAPSSFNMQNWRVIVFASAEEKEKLKKLAFGQDKVADAAAAFLFVGNKEGYKKLPTMMQPAVSAGALKAEDLAKLLAGANASYEGNDQRQRDEAIRSCSLAAMTLMLASQAKGYASGPMIGFDPKGVEQLAGLEPNEVPAILVVVGRAAAGNRPRKPRLPVQVQLAIR</sequence>
<dbReference type="Proteomes" id="UP000239089">
    <property type="component" value="Unassembled WGS sequence"/>
</dbReference>
<keyword evidence="5" id="KW-1185">Reference proteome</keyword>
<name>A0A2S6NHT7_9HYPH</name>
<evidence type="ECO:0000313" key="4">
    <source>
        <dbReference type="EMBL" id="PPQ34202.1"/>
    </source>
</evidence>
<comment type="similarity">
    <text evidence="1">Belongs to the nitroreductase family.</text>
</comment>
<dbReference type="InterPro" id="IPR029479">
    <property type="entry name" value="Nitroreductase"/>
</dbReference>
<dbReference type="SUPFAM" id="SSF55469">
    <property type="entry name" value="FMN-dependent nitroreductase-like"/>
    <property type="match status" value="1"/>
</dbReference>
<evidence type="ECO:0000313" key="5">
    <source>
        <dbReference type="Proteomes" id="UP000239089"/>
    </source>
</evidence>
<accession>A0A2S6NHT7</accession>
<comment type="caution">
    <text evidence="4">The sequence shown here is derived from an EMBL/GenBank/DDBJ whole genome shotgun (WGS) entry which is preliminary data.</text>
</comment>
<keyword evidence="2" id="KW-0560">Oxidoreductase</keyword>
<dbReference type="OrthoDB" id="9784375at2"/>
<organism evidence="4 5">
    <name type="scientific">Rhodoblastus sphagnicola</name>
    <dbReference type="NCBI Taxonomy" id="333368"/>
    <lineage>
        <taxon>Bacteria</taxon>
        <taxon>Pseudomonadati</taxon>
        <taxon>Pseudomonadota</taxon>
        <taxon>Alphaproteobacteria</taxon>
        <taxon>Hyphomicrobiales</taxon>
        <taxon>Rhodoblastaceae</taxon>
        <taxon>Rhodoblastus</taxon>
    </lineage>
</organism>
<dbReference type="EMBL" id="NHSJ01000001">
    <property type="protein sequence ID" value="PPQ34202.1"/>
    <property type="molecule type" value="Genomic_DNA"/>
</dbReference>
<dbReference type="GO" id="GO:0016491">
    <property type="term" value="F:oxidoreductase activity"/>
    <property type="evidence" value="ECO:0007669"/>
    <property type="project" value="UniProtKB-KW"/>
</dbReference>
<evidence type="ECO:0000256" key="1">
    <source>
        <dbReference type="ARBA" id="ARBA00007118"/>
    </source>
</evidence>
<proteinExistence type="inferred from homology"/>
<dbReference type="AlphaFoldDB" id="A0A2S6NHT7"/>
<protein>
    <recommendedName>
        <fullName evidence="3">Nitroreductase domain-containing protein</fullName>
    </recommendedName>
</protein>
<dbReference type="Gene3D" id="3.40.109.10">
    <property type="entry name" value="NADH Oxidase"/>
    <property type="match status" value="1"/>
</dbReference>
<gene>
    <name evidence="4" type="ORF">CCR94_00010</name>
</gene>
<dbReference type="InterPro" id="IPR000415">
    <property type="entry name" value="Nitroreductase-like"/>
</dbReference>
<feature type="domain" description="Nitroreductase" evidence="3">
    <location>
        <begin position="7"/>
        <end position="182"/>
    </location>
</feature>